<proteinExistence type="predicted"/>
<dbReference type="Proteomes" id="UP000015354">
    <property type="component" value="Unassembled WGS sequence"/>
</dbReference>
<protein>
    <submittedName>
        <fullName evidence="2">Kinetoplast DNA-associated protein</fullName>
    </submittedName>
</protein>
<feature type="compositionally biased region" description="Low complexity" evidence="1">
    <location>
        <begin position="321"/>
        <end position="331"/>
    </location>
</feature>
<evidence type="ECO:0000313" key="3">
    <source>
        <dbReference type="Proteomes" id="UP000015354"/>
    </source>
</evidence>
<name>S9V4X2_9TRYP</name>
<organism evidence="2 3">
    <name type="scientific">Strigomonas culicis</name>
    <dbReference type="NCBI Taxonomy" id="28005"/>
    <lineage>
        <taxon>Eukaryota</taxon>
        <taxon>Discoba</taxon>
        <taxon>Euglenozoa</taxon>
        <taxon>Kinetoplastea</taxon>
        <taxon>Metakinetoplastina</taxon>
        <taxon>Trypanosomatida</taxon>
        <taxon>Trypanosomatidae</taxon>
        <taxon>Strigomonadinae</taxon>
        <taxon>Strigomonas</taxon>
    </lineage>
</organism>
<feature type="compositionally biased region" description="Low complexity" evidence="1">
    <location>
        <begin position="46"/>
        <end position="76"/>
    </location>
</feature>
<dbReference type="OrthoDB" id="243397at2759"/>
<feature type="compositionally biased region" description="Basic and acidic residues" evidence="1">
    <location>
        <begin position="369"/>
        <end position="382"/>
    </location>
</feature>
<sequence length="647" mass="69887">MHRFTDPSVYLSPRSVGRDRDGSAPTPATFSHQDDRGSWYHPPRSPRSQQQQQQRQPSNRVGKPASGSPPRAPAADGSHRSLPRGAVEALLRYSEASSAARRSPRTSVAREAVADAAGGCWLCARAAAGWPAAPPLFAPRAGPVVSLLALCGRCADVLRHTAGSTRAGSEEVLARCAPAPAEPRSRRFVNFVRAYVLLLEMISGKVIQAAQQAAVTTSATNNRLDAWKHAAASDGEDRESVYHLCLMPLSVQRKVLAQLIDCVEQELDLDHDAPPSPRPHASPGRAMTGSVRYRERMTAAERGTLFQELASLERQLLAVERASGPSPARPSAHPPPSHSKYSDVKELEGILSFNKEGAAEAAAPVAARAETDRQREPSTDGRRAMQRMMFEAVTEAHHHEGKIENLSLLRRRSESQPNAPTSDGGAHRRRAEAAGAAPCSDPHDADDAAAAVAASGVLLRYRLQRFHAVRGQERESNARLLALLRQEDGLSPAVPRGGPAAAAAALADLEQLIHTAYDDGAAGDGCVVAREGGHPHPAEAALAAAEARLLALEKTNHDFSEVILRHRLAFTFPDHLCRLDAYFGFVTERFAQVLMQKSLYFADEVAAVVRWRQRQGCSAPLRARLEARTAVMTEALALRRGDAQQCE</sequence>
<feature type="region of interest" description="Disordered" evidence="1">
    <location>
        <begin position="270"/>
        <end position="290"/>
    </location>
</feature>
<feature type="region of interest" description="Disordered" evidence="1">
    <location>
        <begin position="362"/>
        <end position="382"/>
    </location>
</feature>
<feature type="region of interest" description="Disordered" evidence="1">
    <location>
        <begin position="408"/>
        <end position="443"/>
    </location>
</feature>
<dbReference type="AlphaFoldDB" id="S9V4X2"/>
<gene>
    <name evidence="2" type="ORF">STCU_10303</name>
</gene>
<dbReference type="EMBL" id="ATMH01010212">
    <property type="protein sequence ID" value="EPY17940.1"/>
    <property type="molecule type" value="Genomic_DNA"/>
</dbReference>
<evidence type="ECO:0000313" key="2">
    <source>
        <dbReference type="EMBL" id="EPY17940.1"/>
    </source>
</evidence>
<feature type="region of interest" description="Disordered" evidence="1">
    <location>
        <begin position="321"/>
        <end position="342"/>
    </location>
</feature>
<keyword evidence="3" id="KW-1185">Reference proteome</keyword>
<feature type="region of interest" description="Disordered" evidence="1">
    <location>
        <begin position="1"/>
        <end position="82"/>
    </location>
</feature>
<accession>S9V4X2</accession>
<evidence type="ECO:0000256" key="1">
    <source>
        <dbReference type="SAM" id="MobiDB-lite"/>
    </source>
</evidence>
<reference evidence="2 3" key="1">
    <citation type="journal article" date="2013" name="PLoS ONE">
        <title>Predicting the Proteins of Angomonas deanei, Strigomonas culicis and Their Respective Endosymbionts Reveals New Aspects of the Trypanosomatidae Family.</title>
        <authorList>
            <person name="Motta M.C."/>
            <person name="Martins A.C."/>
            <person name="de Souza S.S."/>
            <person name="Catta-Preta C.M."/>
            <person name="Silva R."/>
            <person name="Klein C.C."/>
            <person name="de Almeida L.G."/>
            <person name="de Lima Cunha O."/>
            <person name="Ciapina L.P."/>
            <person name="Brocchi M."/>
            <person name="Colabardini A.C."/>
            <person name="de Araujo Lima B."/>
            <person name="Machado C.R."/>
            <person name="de Almeida Soares C.M."/>
            <person name="Probst C.M."/>
            <person name="de Menezes C.B."/>
            <person name="Thompson C.E."/>
            <person name="Bartholomeu D.C."/>
            <person name="Gradia D.F."/>
            <person name="Pavoni D.P."/>
            <person name="Grisard E.C."/>
            <person name="Fantinatti-Garboggini F."/>
            <person name="Marchini F.K."/>
            <person name="Rodrigues-Luiz G.F."/>
            <person name="Wagner G."/>
            <person name="Goldman G.H."/>
            <person name="Fietto J.L."/>
            <person name="Elias M.C."/>
            <person name="Goldman M.H."/>
            <person name="Sagot M.F."/>
            <person name="Pereira M."/>
            <person name="Stoco P.H."/>
            <person name="de Mendonca-Neto R.P."/>
            <person name="Teixeira S.M."/>
            <person name="Maciel T.E."/>
            <person name="de Oliveira Mendes T.A."/>
            <person name="Urmenyi T.P."/>
            <person name="de Souza W."/>
            <person name="Schenkman S."/>
            <person name="de Vasconcelos A.T."/>
        </authorList>
    </citation>
    <scope>NUCLEOTIDE SEQUENCE [LARGE SCALE GENOMIC DNA]</scope>
</reference>
<comment type="caution">
    <text evidence="2">The sequence shown here is derived from an EMBL/GenBank/DDBJ whole genome shotgun (WGS) entry which is preliminary data.</text>
</comment>